<dbReference type="EMBL" id="OW659477">
    <property type="protein sequence ID" value="CAH2762157.1"/>
    <property type="molecule type" value="Genomic_DNA"/>
</dbReference>
<keyword evidence="3" id="KW-1185">Reference proteome</keyword>
<evidence type="ECO:0008006" key="5">
    <source>
        <dbReference type="Google" id="ProtNLM"/>
    </source>
</evidence>
<sequence>MKRFIIVWVLVLAFISGCSKQDMLKTMQDDIELNGIESVRIERHIGPTVLEREVNAEDISELVDALDEFEVEKISKSKMEVIYGGMIVLTINLKSGTTNEFNNVGNYYLIVNNENYVIKNNSFKPFDRWVDAVL</sequence>
<dbReference type="EMBL" id="OW659496">
    <property type="protein sequence ID" value="CAH2762131.1"/>
    <property type="molecule type" value="Genomic_DNA"/>
</dbReference>
<evidence type="ECO:0000313" key="3">
    <source>
        <dbReference type="Proteomes" id="UP001154095"/>
    </source>
</evidence>
<protein>
    <recommendedName>
        <fullName evidence="5">Lipoprotein</fullName>
    </recommendedName>
</protein>
<accession>A0AAU9VG72</accession>
<dbReference type="Proteomes" id="UP001154095">
    <property type="component" value="Chromosome"/>
</dbReference>
<proteinExistence type="predicted"/>
<evidence type="ECO:0000313" key="2">
    <source>
        <dbReference type="EMBL" id="CAH2762157.1"/>
    </source>
</evidence>
<organism evidence="2 4">
    <name type="scientific">Erysipelothrix amsterdamensis</name>
    <dbReference type="NCBI Taxonomy" id="2929157"/>
    <lineage>
        <taxon>Bacteria</taxon>
        <taxon>Bacillati</taxon>
        <taxon>Bacillota</taxon>
        <taxon>Erysipelotrichia</taxon>
        <taxon>Erysipelotrichales</taxon>
        <taxon>Erysipelotrichaceae</taxon>
        <taxon>Erysipelothrix</taxon>
    </lineage>
</organism>
<reference evidence="2" key="1">
    <citation type="submission" date="2022-04" db="EMBL/GenBank/DDBJ databases">
        <authorList>
            <person name="Forde T."/>
        </authorList>
    </citation>
    <scope>NUCLEOTIDE SEQUENCE</scope>
    <source>
        <strain evidence="2">A18Y016a</strain>
        <strain evidence="1">A18Y020d</strain>
    </source>
</reference>
<evidence type="ECO:0000313" key="1">
    <source>
        <dbReference type="EMBL" id="CAH2762131.1"/>
    </source>
</evidence>
<evidence type="ECO:0000313" key="4">
    <source>
        <dbReference type="Proteomes" id="UP001154111"/>
    </source>
</evidence>
<name>A0AAU9VG72_9FIRM</name>
<dbReference type="PROSITE" id="PS51257">
    <property type="entry name" value="PROKAR_LIPOPROTEIN"/>
    <property type="match status" value="1"/>
</dbReference>
<dbReference type="AlphaFoldDB" id="A0AAU9VG72"/>
<dbReference type="Proteomes" id="UP001154111">
    <property type="component" value="Chromosome"/>
</dbReference>
<dbReference type="RefSeq" id="WP_254006395.1">
    <property type="nucleotide sequence ID" value="NZ_OW659477.1"/>
</dbReference>
<gene>
    <name evidence="2" type="ORF">ERYAMS2_01063</name>
    <name evidence="1" type="ORF">ERYAMS_00770</name>
</gene>